<accession>A0A853F2R3</accession>
<proteinExistence type="predicted"/>
<reference evidence="1 2" key="1">
    <citation type="submission" date="2020-05" db="EMBL/GenBank/DDBJ databases">
        <title>Horizontal transmission and recombination maintain forever young bacterial symbiont genomes.</title>
        <authorList>
            <person name="Russell S.L."/>
            <person name="Pepper-Tunick E."/>
            <person name="Svedberg J."/>
            <person name="Byrne A."/>
            <person name="Ruelas Castillo J."/>
            <person name="Vollmers C."/>
            <person name="Beinart R.A."/>
            <person name="Corbett-Detig R."/>
        </authorList>
    </citation>
    <scope>NUCLEOTIDE SEQUENCE [LARGE SCALE GENOMIC DNA]</scope>
    <source>
        <strain evidence="1">455</strain>
    </source>
</reference>
<evidence type="ECO:0000313" key="1">
    <source>
        <dbReference type="EMBL" id="NYT27808.1"/>
    </source>
</evidence>
<name>A0A853F2R3_9GAMM</name>
<gene>
    <name evidence="1" type="ORF">H0A76_07860</name>
</gene>
<evidence type="ECO:0000313" key="2">
    <source>
        <dbReference type="Proteomes" id="UP000568751"/>
    </source>
</evidence>
<dbReference type="AlphaFoldDB" id="A0A853F2R3"/>
<sequence length="243" mass="28673">MTLIYKILWIDDRKDFFINHEDFIKDYLDGKGFECEFTKYTSVNEFTKKEAIPEHQKAYDLFLIDLNLDNGDTGDQIIDNIRKNTLVDIIFYSTQLRDVRASVKEHDIEGVYTTGRNKDDFEEKVTDVIDITIRKVQDVNNLRGLIMAEVAELDRIKKEIIKEFTIKNSDHSKLKKYIRNKVFKSFGDNTGQLKYLSAKDETYIDIDVKVLLDDLIYDSYKKARTVHHISNSEFDLENYKQRL</sequence>
<protein>
    <submittedName>
        <fullName evidence="1">Response regulator transcription factor</fullName>
    </submittedName>
</protein>
<dbReference type="EMBL" id="JACCHT010000001">
    <property type="protein sequence ID" value="NYT27808.1"/>
    <property type="molecule type" value="Genomic_DNA"/>
</dbReference>
<dbReference type="Proteomes" id="UP000568751">
    <property type="component" value="Unassembled WGS sequence"/>
</dbReference>
<dbReference type="Gene3D" id="3.40.50.2300">
    <property type="match status" value="1"/>
</dbReference>
<comment type="caution">
    <text evidence="1">The sequence shown here is derived from an EMBL/GenBank/DDBJ whole genome shotgun (WGS) entry which is preliminary data.</text>
</comment>
<organism evidence="1 2">
    <name type="scientific">Candidatus Thiodubiliella endoseptemdiera</name>
    <dbReference type="NCBI Taxonomy" id="2738886"/>
    <lineage>
        <taxon>Bacteria</taxon>
        <taxon>Pseudomonadati</taxon>
        <taxon>Pseudomonadota</taxon>
        <taxon>Gammaproteobacteria</taxon>
        <taxon>Candidatus Pseudothioglobaceae</taxon>
        <taxon>Candidatus Thiodubiliella</taxon>
    </lineage>
</organism>